<evidence type="ECO:0000256" key="1">
    <source>
        <dbReference type="SAM" id="SignalP"/>
    </source>
</evidence>
<feature type="non-terminal residue" evidence="2">
    <location>
        <position position="1"/>
    </location>
</feature>
<proteinExistence type="predicted"/>
<feature type="signal peptide" evidence="1">
    <location>
        <begin position="1"/>
        <end position="16"/>
    </location>
</feature>
<reference evidence="2" key="1">
    <citation type="journal article" date="2021" name="Sci. Adv.">
        <title>The American lobster genome reveals insights on longevity, neural, and immune adaptations.</title>
        <authorList>
            <person name="Polinski J.M."/>
            <person name="Zimin A.V."/>
            <person name="Clark K.F."/>
            <person name="Kohn A.B."/>
            <person name="Sadowski N."/>
            <person name="Timp W."/>
            <person name="Ptitsyn A."/>
            <person name="Khanna P."/>
            <person name="Romanova D.Y."/>
            <person name="Williams P."/>
            <person name="Greenwood S.J."/>
            <person name="Moroz L.L."/>
            <person name="Walt D.R."/>
            <person name="Bodnar A.G."/>
        </authorList>
    </citation>
    <scope>NUCLEOTIDE SEQUENCE</scope>
    <source>
        <strain evidence="2">GMGI-L3</strain>
    </source>
</reference>
<protein>
    <submittedName>
        <fullName evidence="2">Uncharacterized protein</fullName>
    </submittedName>
</protein>
<keyword evidence="3" id="KW-1185">Reference proteome</keyword>
<dbReference type="Proteomes" id="UP000747542">
    <property type="component" value="Unassembled WGS sequence"/>
</dbReference>
<accession>A0A8J5MPQ2</accession>
<sequence>MKSFLVLLCFVALAWSQETPECACGGFISEWNDLFEVLHLPPINVDGCEDYMTCHERCVDEWTFLTNDGDLDHELPDGKTVGQHMCDNLSEHGDVNVHPYQ</sequence>
<name>A0A8J5MPQ2_HOMAM</name>
<evidence type="ECO:0000313" key="3">
    <source>
        <dbReference type="Proteomes" id="UP000747542"/>
    </source>
</evidence>
<dbReference type="AlphaFoldDB" id="A0A8J5MPQ2"/>
<organism evidence="2 3">
    <name type="scientific">Homarus americanus</name>
    <name type="common">American lobster</name>
    <dbReference type="NCBI Taxonomy" id="6706"/>
    <lineage>
        <taxon>Eukaryota</taxon>
        <taxon>Metazoa</taxon>
        <taxon>Ecdysozoa</taxon>
        <taxon>Arthropoda</taxon>
        <taxon>Crustacea</taxon>
        <taxon>Multicrustacea</taxon>
        <taxon>Malacostraca</taxon>
        <taxon>Eumalacostraca</taxon>
        <taxon>Eucarida</taxon>
        <taxon>Decapoda</taxon>
        <taxon>Pleocyemata</taxon>
        <taxon>Astacidea</taxon>
        <taxon>Nephropoidea</taxon>
        <taxon>Nephropidae</taxon>
        <taxon>Homarus</taxon>
    </lineage>
</organism>
<dbReference type="EMBL" id="JAHLQT010033762">
    <property type="protein sequence ID" value="KAG7159201.1"/>
    <property type="molecule type" value="Genomic_DNA"/>
</dbReference>
<comment type="caution">
    <text evidence="2">The sequence shown here is derived from an EMBL/GenBank/DDBJ whole genome shotgun (WGS) entry which is preliminary data.</text>
</comment>
<feature type="chain" id="PRO_5035238145" evidence="1">
    <location>
        <begin position="17"/>
        <end position="101"/>
    </location>
</feature>
<keyword evidence="1" id="KW-0732">Signal</keyword>
<evidence type="ECO:0000313" key="2">
    <source>
        <dbReference type="EMBL" id="KAG7159201.1"/>
    </source>
</evidence>
<gene>
    <name evidence="2" type="ORF">Hamer_G016591</name>
</gene>